<evidence type="ECO:0000313" key="3">
    <source>
        <dbReference type="Proteomes" id="UP000199225"/>
    </source>
</evidence>
<accession>A0A1G8PP23</accession>
<proteinExistence type="predicted"/>
<evidence type="ECO:0000256" key="1">
    <source>
        <dbReference type="SAM" id="Phobius"/>
    </source>
</evidence>
<dbReference type="EMBL" id="FNEV01000001">
    <property type="protein sequence ID" value="SDI94227.1"/>
    <property type="molecule type" value="Genomic_DNA"/>
</dbReference>
<dbReference type="InterPro" id="IPR025416">
    <property type="entry name" value="YqzM"/>
</dbReference>
<dbReference type="Pfam" id="PF14141">
    <property type="entry name" value="YqzM"/>
    <property type="match status" value="1"/>
</dbReference>
<organism evidence="2 3">
    <name type="scientific">Salimicrobium halophilum</name>
    <dbReference type="NCBI Taxonomy" id="86666"/>
    <lineage>
        <taxon>Bacteria</taxon>
        <taxon>Bacillati</taxon>
        <taxon>Bacillota</taxon>
        <taxon>Bacilli</taxon>
        <taxon>Bacillales</taxon>
        <taxon>Bacillaceae</taxon>
        <taxon>Salimicrobium</taxon>
    </lineage>
</organism>
<keyword evidence="3" id="KW-1185">Reference proteome</keyword>
<protein>
    <submittedName>
        <fullName evidence="2">YqzM-like protein</fullName>
    </submittedName>
</protein>
<reference evidence="3" key="1">
    <citation type="submission" date="2016-10" db="EMBL/GenBank/DDBJ databases">
        <authorList>
            <person name="Varghese N."/>
            <person name="Submissions S."/>
        </authorList>
    </citation>
    <scope>NUCLEOTIDE SEQUENCE [LARGE SCALE GENOMIC DNA]</scope>
    <source>
        <strain evidence="3">DSM 4771</strain>
    </source>
</reference>
<keyword evidence="1" id="KW-0812">Transmembrane</keyword>
<evidence type="ECO:0000313" key="2">
    <source>
        <dbReference type="EMBL" id="SDI94227.1"/>
    </source>
</evidence>
<dbReference type="AlphaFoldDB" id="A0A1G8PP23"/>
<sequence length="44" mass="5031">MNEFKKEIQTKTNDIIDSGLGFVFSFGFFFVIFFIGTIFSVLGQ</sequence>
<dbReference type="Proteomes" id="UP000199225">
    <property type="component" value="Unassembled WGS sequence"/>
</dbReference>
<keyword evidence="1" id="KW-1133">Transmembrane helix</keyword>
<feature type="transmembrane region" description="Helical" evidence="1">
    <location>
        <begin position="20"/>
        <end position="42"/>
    </location>
</feature>
<dbReference type="RefSeq" id="WP_093190745.1">
    <property type="nucleotide sequence ID" value="NZ_FNEV01000001.1"/>
</dbReference>
<keyword evidence="1" id="KW-0472">Membrane</keyword>
<gene>
    <name evidence="2" type="ORF">SAMN04490247_0109</name>
</gene>
<name>A0A1G8PP23_9BACI</name>